<dbReference type="PANTHER" id="PTHR42879:SF6">
    <property type="entry name" value="NADPH-DEPENDENT REDUCTASE BACG"/>
    <property type="match status" value="1"/>
</dbReference>
<dbReference type="RefSeq" id="WP_185664530.1">
    <property type="nucleotide sequence ID" value="NZ_JACLAW010000008.1"/>
</dbReference>
<comment type="similarity">
    <text evidence="1">Belongs to the short-chain dehydrogenases/reductases (SDR) family.</text>
</comment>
<keyword evidence="3" id="KW-1185">Reference proteome</keyword>
<evidence type="ECO:0000313" key="3">
    <source>
        <dbReference type="Proteomes" id="UP000566813"/>
    </source>
</evidence>
<dbReference type="InterPro" id="IPR002347">
    <property type="entry name" value="SDR_fam"/>
</dbReference>
<protein>
    <submittedName>
        <fullName evidence="2">SDR family oxidoreductase</fullName>
    </submittedName>
</protein>
<dbReference type="InterPro" id="IPR036291">
    <property type="entry name" value="NAD(P)-bd_dom_sf"/>
</dbReference>
<organism evidence="2 3">
    <name type="scientific">Novosphingobium flavum</name>
    <dbReference type="NCBI Taxonomy" id="1778672"/>
    <lineage>
        <taxon>Bacteria</taxon>
        <taxon>Pseudomonadati</taxon>
        <taxon>Pseudomonadota</taxon>
        <taxon>Alphaproteobacteria</taxon>
        <taxon>Sphingomonadales</taxon>
        <taxon>Sphingomonadaceae</taxon>
        <taxon>Novosphingobium</taxon>
    </lineage>
</organism>
<reference evidence="2 3" key="1">
    <citation type="submission" date="2020-08" db="EMBL/GenBank/DDBJ databases">
        <title>The genome sequence of type strain Novosphingobium flavum NBRC 111647.</title>
        <authorList>
            <person name="Liu Y."/>
        </authorList>
    </citation>
    <scope>NUCLEOTIDE SEQUENCE [LARGE SCALE GENOMIC DNA]</scope>
    <source>
        <strain evidence="2 3">NBRC 111647</strain>
    </source>
</reference>
<proteinExistence type="inferred from homology"/>
<evidence type="ECO:0000256" key="1">
    <source>
        <dbReference type="ARBA" id="ARBA00006484"/>
    </source>
</evidence>
<dbReference type="SUPFAM" id="SSF51735">
    <property type="entry name" value="NAD(P)-binding Rossmann-fold domains"/>
    <property type="match status" value="1"/>
</dbReference>
<comment type="caution">
    <text evidence="2">The sequence shown here is derived from an EMBL/GenBank/DDBJ whole genome shotgun (WGS) entry which is preliminary data.</text>
</comment>
<dbReference type="Pfam" id="PF13561">
    <property type="entry name" value="adh_short_C2"/>
    <property type="match status" value="1"/>
</dbReference>
<dbReference type="InterPro" id="IPR050259">
    <property type="entry name" value="SDR"/>
</dbReference>
<sequence>MDLKIAGKVALVLGASKGLGAASAAALADEGALVHAVSRSGAVSDARLTGLAADLSTAAGVEAVLELVARLGRVDILVGNTGGPPRSTAQGVDSGQWRAAFEGLAVSLFRIADAVLPGMIERGWGRIITIGSSGIVQPIPHLAQSNAVRGAVAGWSKTLAGEVGRHGVTVNMVLPGRIDTDRVRGGDEAAAARDGLAVAEVQARSRAQIPVGRYGRAEEFGAMVAYLAGEQAGYMTGTMIRVDGGYVRGL</sequence>
<gene>
    <name evidence="2" type="ORF">H7F51_11970</name>
</gene>
<dbReference type="PRINTS" id="PR00081">
    <property type="entry name" value="GDHRDH"/>
</dbReference>
<dbReference type="Gene3D" id="3.40.50.720">
    <property type="entry name" value="NAD(P)-binding Rossmann-like Domain"/>
    <property type="match status" value="1"/>
</dbReference>
<dbReference type="PANTHER" id="PTHR42879">
    <property type="entry name" value="3-OXOACYL-(ACYL-CARRIER-PROTEIN) REDUCTASE"/>
    <property type="match status" value="1"/>
</dbReference>
<accession>A0A7X1FSN5</accession>
<evidence type="ECO:0000313" key="2">
    <source>
        <dbReference type="EMBL" id="MBC2666235.1"/>
    </source>
</evidence>
<dbReference type="AlphaFoldDB" id="A0A7X1FSN5"/>
<name>A0A7X1FSN5_9SPHN</name>
<dbReference type="EMBL" id="JACLAW010000008">
    <property type="protein sequence ID" value="MBC2666235.1"/>
    <property type="molecule type" value="Genomic_DNA"/>
</dbReference>
<dbReference type="Proteomes" id="UP000566813">
    <property type="component" value="Unassembled WGS sequence"/>
</dbReference>